<reference evidence="1" key="1">
    <citation type="journal article" date="2015" name="Nature">
        <title>Complex archaea that bridge the gap between prokaryotes and eukaryotes.</title>
        <authorList>
            <person name="Spang A."/>
            <person name="Saw J.H."/>
            <person name="Jorgensen S.L."/>
            <person name="Zaremba-Niedzwiedzka K."/>
            <person name="Martijn J."/>
            <person name="Lind A.E."/>
            <person name="van Eijk R."/>
            <person name="Schleper C."/>
            <person name="Guy L."/>
            <person name="Ettema T.J."/>
        </authorList>
    </citation>
    <scope>NUCLEOTIDE SEQUENCE</scope>
</reference>
<dbReference type="Pfam" id="PF05869">
    <property type="entry name" value="Dam"/>
    <property type="match status" value="1"/>
</dbReference>
<dbReference type="GO" id="GO:0009307">
    <property type="term" value="P:DNA restriction-modification system"/>
    <property type="evidence" value="ECO:0007669"/>
    <property type="project" value="InterPro"/>
</dbReference>
<proteinExistence type="predicted"/>
<accession>A0A0F9FC14</accession>
<dbReference type="GO" id="GO:0003677">
    <property type="term" value="F:DNA binding"/>
    <property type="evidence" value="ECO:0007669"/>
    <property type="project" value="InterPro"/>
</dbReference>
<comment type="caution">
    <text evidence="1">The sequence shown here is derived from an EMBL/GenBank/DDBJ whole genome shotgun (WGS) entry which is preliminary data.</text>
</comment>
<sequence>MINRGLFTSASQHWETPSDLFDELDMEFLFKDDPCPVGGDGGLDREWGSPAFCNPPYGREIGKWLAKGYQEYRKGKVVVFLIPSRTDTKWWHDYVMRADEIRFLRGRLKFSNHKNSAPFPSAVVIFRGVR</sequence>
<feature type="non-terminal residue" evidence="1">
    <location>
        <position position="130"/>
    </location>
</feature>
<organism evidence="1">
    <name type="scientific">marine sediment metagenome</name>
    <dbReference type="NCBI Taxonomy" id="412755"/>
    <lineage>
        <taxon>unclassified sequences</taxon>
        <taxon>metagenomes</taxon>
        <taxon>ecological metagenomes</taxon>
    </lineage>
</organism>
<dbReference type="AlphaFoldDB" id="A0A0F9FC14"/>
<name>A0A0F9FC14_9ZZZZ</name>
<evidence type="ECO:0000313" key="1">
    <source>
        <dbReference type="EMBL" id="KKL48707.1"/>
    </source>
</evidence>
<evidence type="ECO:0008006" key="2">
    <source>
        <dbReference type="Google" id="ProtNLM"/>
    </source>
</evidence>
<gene>
    <name evidence="1" type="ORF">LCGC14_2322770</name>
</gene>
<protein>
    <recommendedName>
        <fullName evidence="2">DNA N-6-adenine-methyltransferase (Dam)</fullName>
    </recommendedName>
</protein>
<dbReference type="GO" id="GO:0009007">
    <property type="term" value="F:site-specific DNA-methyltransferase (adenine-specific) activity"/>
    <property type="evidence" value="ECO:0007669"/>
    <property type="project" value="InterPro"/>
</dbReference>
<dbReference type="EMBL" id="LAZR01033222">
    <property type="protein sequence ID" value="KKL48707.1"/>
    <property type="molecule type" value="Genomic_DNA"/>
</dbReference>
<dbReference type="InterPro" id="IPR008593">
    <property type="entry name" value="Dam_MeTrfase"/>
</dbReference>